<protein>
    <submittedName>
        <fullName evidence="6">MYND-type domain-containing protein</fullName>
    </submittedName>
</protein>
<dbReference type="Proteomes" id="UP000636479">
    <property type="component" value="Unassembled WGS sequence"/>
</dbReference>
<dbReference type="GO" id="GO:0008270">
    <property type="term" value="F:zinc ion binding"/>
    <property type="evidence" value="ECO:0007669"/>
    <property type="project" value="UniProtKB-KW"/>
</dbReference>
<dbReference type="OrthoDB" id="3059234at2759"/>
<evidence type="ECO:0000256" key="1">
    <source>
        <dbReference type="ARBA" id="ARBA00022723"/>
    </source>
</evidence>
<evidence type="ECO:0000313" key="7">
    <source>
        <dbReference type="Proteomes" id="UP000636479"/>
    </source>
</evidence>
<accession>A0A8H6VT79</accession>
<comment type="caution">
    <text evidence="6">The sequence shown here is derived from an EMBL/GenBank/DDBJ whole genome shotgun (WGS) entry which is preliminary data.</text>
</comment>
<reference evidence="6" key="1">
    <citation type="submission" date="2020-05" db="EMBL/GenBank/DDBJ databases">
        <title>Mycena genomes resolve the evolution of fungal bioluminescence.</title>
        <authorList>
            <person name="Tsai I.J."/>
        </authorList>
    </citation>
    <scope>NUCLEOTIDE SEQUENCE</scope>
    <source>
        <strain evidence="6">171206Taipei</strain>
    </source>
</reference>
<dbReference type="AlphaFoldDB" id="A0A8H6VT79"/>
<evidence type="ECO:0000259" key="5">
    <source>
        <dbReference type="PROSITE" id="PS50865"/>
    </source>
</evidence>
<organism evidence="6 7">
    <name type="scientific">Mycena indigotica</name>
    <dbReference type="NCBI Taxonomy" id="2126181"/>
    <lineage>
        <taxon>Eukaryota</taxon>
        <taxon>Fungi</taxon>
        <taxon>Dikarya</taxon>
        <taxon>Basidiomycota</taxon>
        <taxon>Agaricomycotina</taxon>
        <taxon>Agaricomycetes</taxon>
        <taxon>Agaricomycetidae</taxon>
        <taxon>Agaricales</taxon>
        <taxon>Marasmiineae</taxon>
        <taxon>Mycenaceae</taxon>
        <taxon>Mycena</taxon>
    </lineage>
</organism>
<sequence>MHDSLRLSKMHRLPLSLKIAAEKVLRRGADMTEGLDVLAAAARTQEHSALLLPVFYDMLDTGVLPELCAPGFVEENINAARTHATCAAWGIDGVQRVTHVITAAALSDIWRRCLPWIKFLSEYTMALQVWLPWSLLRSNSATPSGELPALWLRMLTRLLDHSITLDSAVVGETRGFRIMFGEAWAHLVQMEPDDVASLQDLAMPLTLIMRSTDTDIIRDITEGAGGKRALATVIVTDLCNQWPAATPASSASLRRAASLFTLLRLALDNGLTEELQSEGIVAALTTICCSLSAATPADGMRAELLHDGLSLLVRVLNGPWQQVGVRIAQCIKAGLFVVLRTVARWLSPANTNLLIELFRETLPPLLPLRPVAAVLHEALLKVHDMDSALYIPSPELLRVWNRLKEQGISRTVVFSAYKDRSSETALVACSNLDCCNIWERHAMKRCGGCRHRLYCSRSCQRQDWRYGNHRLDCAKLAIPDSLDMLSHYADREFTIALLNHDYEVQRSAIAPLLLKGLLNLMSNNLNTELAIRWVYRYEDFYANNEGFLLASATILPLDRTPYAGFYGAPGSGTPMRRAFDAGRVMLHMLDLRVPYPVYSLDVRSYALPLRSATGKLFTGLHRLAVDIMAAGGSAADVESYASQIAALVKEDGLVAHSAVVVMQPVGPGDTIVHSQGFIE</sequence>
<dbReference type="RefSeq" id="XP_037215530.1">
    <property type="nucleotide sequence ID" value="XM_037368604.1"/>
</dbReference>
<evidence type="ECO:0000256" key="4">
    <source>
        <dbReference type="PROSITE-ProRule" id="PRU00134"/>
    </source>
</evidence>
<keyword evidence="2 4" id="KW-0863">Zinc-finger</keyword>
<dbReference type="Pfam" id="PF01753">
    <property type="entry name" value="zf-MYND"/>
    <property type="match status" value="1"/>
</dbReference>
<name>A0A8H6VT79_9AGAR</name>
<dbReference type="PROSITE" id="PS50865">
    <property type="entry name" value="ZF_MYND_2"/>
    <property type="match status" value="1"/>
</dbReference>
<dbReference type="SUPFAM" id="SSF144232">
    <property type="entry name" value="HIT/MYND zinc finger-like"/>
    <property type="match status" value="1"/>
</dbReference>
<dbReference type="EMBL" id="JACAZF010000011">
    <property type="protein sequence ID" value="KAF7293102.1"/>
    <property type="molecule type" value="Genomic_DNA"/>
</dbReference>
<keyword evidence="7" id="KW-1185">Reference proteome</keyword>
<keyword evidence="3" id="KW-0862">Zinc</keyword>
<proteinExistence type="predicted"/>
<dbReference type="InterPro" id="IPR002893">
    <property type="entry name" value="Znf_MYND"/>
</dbReference>
<dbReference type="Gene3D" id="6.10.140.2220">
    <property type="match status" value="1"/>
</dbReference>
<feature type="domain" description="MYND-type" evidence="5">
    <location>
        <begin position="432"/>
        <end position="473"/>
    </location>
</feature>
<dbReference type="GeneID" id="59351120"/>
<evidence type="ECO:0000256" key="2">
    <source>
        <dbReference type="ARBA" id="ARBA00022771"/>
    </source>
</evidence>
<evidence type="ECO:0000313" key="6">
    <source>
        <dbReference type="EMBL" id="KAF7293102.1"/>
    </source>
</evidence>
<gene>
    <name evidence="6" type="ORF">MIND_01209600</name>
</gene>
<keyword evidence="1" id="KW-0479">Metal-binding</keyword>
<evidence type="ECO:0000256" key="3">
    <source>
        <dbReference type="ARBA" id="ARBA00022833"/>
    </source>
</evidence>